<gene>
    <name evidence="1" type="ORF">L2E82_13686</name>
</gene>
<proteinExistence type="predicted"/>
<organism evidence="1 2">
    <name type="scientific">Cichorium intybus</name>
    <name type="common">Chicory</name>
    <dbReference type="NCBI Taxonomy" id="13427"/>
    <lineage>
        <taxon>Eukaryota</taxon>
        <taxon>Viridiplantae</taxon>
        <taxon>Streptophyta</taxon>
        <taxon>Embryophyta</taxon>
        <taxon>Tracheophyta</taxon>
        <taxon>Spermatophyta</taxon>
        <taxon>Magnoliopsida</taxon>
        <taxon>eudicotyledons</taxon>
        <taxon>Gunneridae</taxon>
        <taxon>Pentapetalae</taxon>
        <taxon>asterids</taxon>
        <taxon>campanulids</taxon>
        <taxon>Asterales</taxon>
        <taxon>Asteraceae</taxon>
        <taxon>Cichorioideae</taxon>
        <taxon>Cichorieae</taxon>
        <taxon>Cichoriinae</taxon>
        <taxon>Cichorium</taxon>
    </lineage>
</organism>
<name>A0ACB9EZ60_CICIN</name>
<reference evidence="2" key="1">
    <citation type="journal article" date="2022" name="Mol. Ecol. Resour.">
        <title>The genomes of chicory, endive, great burdock and yacon provide insights into Asteraceae palaeo-polyploidization history and plant inulin production.</title>
        <authorList>
            <person name="Fan W."/>
            <person name="Wang S."/>
            <person name="Wang H."/>
            <person name="Wang A."/>
            <person name="Jiang F."/>
            <person name="Liu H."/>
            <person name="Zhao H."/>
            <person name="Xu D."/>
            <person name="Zhang Y."/>
        </authorList>
    </citation>
    <scope>NUCLEOTIDE SEQUENCE [LARGE SCALE GENOMIC DNA]</scope>
    <source>
        <strain evidence="2">cv. Punajuju</strain>
    </source>
</reference>
<dbReference type="Proteomes" id="UP001055811">
    <property type="component" value="Linkage Group LG03"/>
</dbReference>
<evidence type="ECO:0000313" key="2">
    <source>
        <dbReference type="Proteomes" id="UP001055811"/>
    </source>
</evidence>
<sequence>MNDDLSAENENSNRQHSFGAPTHASSSSSDLMDLEIIQELKVQAVVYTIEFQKRGLPHSHICLFLHSDDKFRTVEHIDPYISAEIPNIHEDPELYSLVSEFMIHGPCGAENPRCQCMVDNQCSKNFPKKFSNQTSVDSDGYPHYRRRNDGSFVEKSGVKLDNRNVVAYNKNLLKKYEAHINVEWCNQAASIKYLFKYINKGPDRATVAVVQTNDEEGGDDVVDEIKDYYDCRYISACEASWRIFGFDVHYRTPSVVRLPFHLPGQQQVMYDADDDFDNVLNKPSVATSMFLSWMKCNEKYKKARKLTYVEFPTKFVWKKDKRNWFPRERGRSIGRIHHVSPNLGEAYFLRILLNKVRGPRSFEEIRTVNGEIYPTFRDACYAMGLLDDDKEYIEAIKEASQSGSGHYLRSLFATMLLSNSLCRPEIVWDNTWEYLSEGILYSQQHKLKYPGLSLTEDQLKNLTLFEIESFLLRNNSSLRNFKPMPYPDDDSLASSNNRLISEELAYDTSELQLEVHHLINALTEEQRGVFDDIMNNVEHNKGGVFFVYGYGGTGKTFLWKTLSAAIRSKGQIVLNVASSGIASLLLDGGRTAHSRFRIPLNLNEDSICSIKPNSDIASLLHKTSLIIWDEAPMVHKHAFEALDRTLKDIFNSNTCGSSELPFGGKVIVFGGDFRQILPVITNGSRSNIVNASLCSSYIWEKCKVLKLTKNMRLTVGSQISDVEETMKFANWLLDIGEGKVGGGKDGEAIIDIPEDLLVTNSSNPIGSLIEFVYPSILENINLPTYFQERAILAPKHEVVQEINDRLLSFFPGDEKEYLSSDSLCESDCVHDQFDERLYSPDVLNGLKVSGLPNHKLVLKVGVPVMLLRNIDQKSGLCNGTRLQVISLGNRVIEALIISGSNIGNRTFIPRMSLTPSDKKIPFKFKRRQFPLTVCFAMTINKSQGQSLSRVGLFLRQPVFTHGQLYVALSRVKSREGLRLLILDKDNKPTNTTINVVYKEVFRNL</sequence>
<evidence type="ECO:0000313" key="1">
    <source>
        <dbReference type="EMBL" id="KAI3763692.1"/>
    </source>
</evidence>
<dbReference type="EMBL" id="CM042011">
    <property type="protein sequence ID" value="KAI3763692.1"/>
    <property type="molecule type" value="Genomic_DNA"/>
</dbReference>
<reference evidence="1 2" key="2">
    <citation type="journal article" date="2022" name="Mol. Ecol. Resour.">
        <title>The genomes of chicory, endive, great burdock and yacon provide insights into Asteraceae paleo-polyploidization history and plant inulin production.</title>
        <authorList>
            <person name="Fan W."/>
            <person name="Wang S."/>
            <person name="Wang H."/>
            <person name="Wang A."/>
            <person name="Jiang F."/>
            <person name="Liu H."/>
            <person name="Zhao H."/>
            <person name="Xu D."/>
            <person name="Zhang Y."/>
        </authorList>
    </citation>
    <scope>NUCLEOTIDE SEQUENCE [LARGE SCALE GENOMIC DNA]</scope>
    <source>
        <strain evidence="2">cv. Punajuju</strain>
        <tissue evidence="1">Leaves</tissue>
    </source>
</reference>
<protein>
    <submittedName>
        <fullName evidence="1">Uncharacterized protein</fullName>
    </submittedName>
</protein>
<accession>A0ACB9EZ60</accession>
<keyword evidence="2" id="KW-1185">Reference proteome</keyword>
<comment type="caution">
    <text evidence="1">The sequence shown here is derived from an EMBL/GenBank/DDBJ whole genome shotgun (WGS) entry which is preliminary data.</text>
</comment>